<sequence>MSITYFRPRDRFDFAKDTLDIGNPVSWKRSHFLKLFFKRVFALNEDRQEEFYQHHLTYYLENHADGTEEIFFKNLWELIERQLKVLLGKNIYDKDHVQNERQIKQLKNFTTVLISHDRWNVHKSNDAMIAQQDAEIYALKQQVTDLTAELKEARQWDGYIIIRDGQALAVLDLCLQMQELQATDGKELFITPAQNTWAKMISKYFREVDEANTSQVKEIKIDKLRYYLRGLDPKNPLKRENEIPEKHKLYTINRVKKRK</sequence>
<accession>A0A1Q5ZWD3</accession>
<protein>
    <submittedName>
        <fullName evidence="1">Uncharacterized protein</fullName>
    </submittedName>
</protein>
<dbReference type="STRING" id="1302689.RG47T_1503"/>
<dbReference type="OrthoDB" id="751263at2"/>
<dbReference type="Proteomes" id="UP000186720">
    <property type="component" value="Unassembled WGS sequence"/>
</dbReference>
<proteinExistence type="predicted"/>
<dbReference type="RefSeq" id="WP_074488803.1">
    <property type="nucleotide sequence ID" value="NZ_FPAM01000002.1"/>
</dbReference>
<keyword evidence="2" id="KW-1185">Reference proteome</keyword>
<gene>
    <name evidence="1" type="ORF">RG47T_1503</name>
</gene>
<organism evidence="1 2">
    <name type="scientific">Mucilaginibacter polytrichastri</name>
    <dbReference type="NCBI Taxonomy" id="1302689"/>
    <lineage>
        <taxon>Bacteria</taxon>
        <taxon>Pseudomonadati</taxon>
        <taxon>Bacteroidota</taxon>
        <taxon>Sphingobacteriia</taxon>
        <taxon>Sphingobacteriales</taxon>
        <taxon>Sphingobacteriaceae</taxon>
        <taxon>Mucilaginibacter</taxon>
    </lineage>
</organism>
<dbReference type="EMBL" id="MPPL01000001">
    <property type="protein sequence ID" value="OKS86056.1"/>
    <property type="molecule type" value="Genomic_DNA"/>
</dbReference>
<dbReference type="AlphaFoldDB" id="A0A1Q5ZWD3"/>
<evidence type="ECO:0000313" key="2">
    <source>
        <dbReference type="Proteomes" id="UP000186720"/>
    </source>
</evidence>
<evidence type="ECO:0000313" key="1">
    <source>
        <dbReference type="EMBL" id="OKS86056.1"/>
    </source>
</evidence>
<reference evidence="1 2" key="1">
    <citation type="submission" date="2016-11" db="EMBL/GenBank/DDBJ databases">
        <title>Whole Genome Sequencing of Mucilaginibacter polytrichastri RG4-7(T) isolated from the moss sample.</title>
        <authorList>
            <person name="Li Y."/>
        </authorList>
    </citation>
    <scope>NUCLEOTIDE SEQUENCE [LARGE SCALE GENOMIC DNA]</scope>
    <source>
        <strain evidence="1 2">RG4-7</strain>
    </source>
</reference>
<comment type="caution">
    <text evidence="1">The sequence shown here is derived from an EMBL/GenBank/DDBJ whole genome shotgun (WGS) entry which is preliminary data.</text>
</comment>
<name>A0A1Q5ZWD3_9SPHI</name>